<feature type="compositionally biased region" description="Acidic residues" evidence="2">
    <location>
        <begin position="115"/>
        <end position="134"/>
    </location>
</feature>
<feature type="compositionally biased region" description="Basic and acidic residues" evidence="2">
    <location>
        <begin position="1"/>
        <end position="11"/>
    </location>
</feature>
<feature type="region of interest" description="Disordered" evidence="2">
    <location>
        <begin position="95"/>
        <end position="141"/>
    </location>
</feature>
<name>K8EQ84_9CHLO</name>
<sequence>MSPFPDDKYDFENDDFENKDDAVSQHARMLSVEIANRIHPSLDFFEEHLEEVKEYALVTIAQLEEVKLFLKRQNVKREKSITSTKREDSVFFSEKKKKKKKSKEHEHEQESFGVSDDENENENENDETSDDDENVLQSRDVRRNQMEIDLSKLTARLEQDFAFIDSARETLNVIERKVSEMEEDVWEKEKATVKTRVDQRVEQVKDQFGRMFSSMFSSSKE</sequence>
<organism evidence="3 4">
    <name type="scientific">Bathycoccus prasinos</name>
    <dbReference type="NCBI Taxonomy" id="41875"/>
    <lineage>
        <taxon>Eukaryota</taxon>
        <taxon>Viridiplantae</taxon>
        <taxon>Chlorophyta</taxon>
        <taxon>Mamiellophyceae</taxon>
        <taxon>Mamiellales</taxon>
        <taxon>Bathycoccaceae</taxon>
        <taxon>Bathycoccus</taxon>
    </lineage>
</organism>
<keyword evidence="4" id="KW-1185">Reference proteome</keyword>
<evidence type="ECO:0000313" key="4">
    <source>
        <dbReference type="Proteomes" id="UP000198341"/>
    </source>
</evidence>
<dbReference type="RefSeq" id="XP_007508604.1">
    <property type="nucleotide sequence ID" value="XM_007508542.1"/>
</dbReference>
<evidence type="ECO:0000313" key="3">
    <source>
        <dbReference type="EMBL" id="CCO20221.1"/>
    </source>
</evidence>
<gene>
    <name evidence="3" type="ordered locus">Bathy16g00330</name>
</gene>
<reference evidence="3 4" key="1">
    <citation type="submission" date="2011-10" db="EMBL/GenBank/DDBJ databases">
        <authorList>
            <person name="Genoscope - CEA"/>
        </authorList>
    </citation>
    <scope>NUCLEOTIDE SEQUENCE [LARGE SCALE GENOMIC DNA]</scope>
    <source>
        <strain evidence="3 4">RCC 1105</strain>
    </source>
</reference>
<dbReference type="KEGG" id="bpg:Bathy16g00330"/>
<dbReference type="Proteomes" id="UP000198341">
    <property type="component" value="Chromosome 16"/>
</dbReference>
<protein>
    <submittedName>
        <fullName evidence="3">Uncharacterized protein</fullName>
    </submittedName>
</protein>
<feature type="region of interest" description="Disordered" evidence="2">
    <location>
        <begin position="1"/>
        <end position="22"/>
    </location>
</feature>
<dbReference type="AlphaFoldDB" id="K8EQ84"/>
<feature type="coiled-coil region" evidence="1">
    <location>
        <begin position="164"/>
        <end position="191"/>
    </location>
</feature>
<evidence type="ECO:0000256" key="1">
    <source>
        <dbReference type="SAM" id="Coils"/>
    </source>
</evidence>
<keyword evidence="1" id="KW-0175">Coiled coil</keyword>
<dbReference type="GeneID" id="19011286"/>
<evidence type="ECO:0000256" key="2">
    <source>
        <dbReference type="SAM" id="MobiDB-lite"/>
    </source>
</evidence>
<proteinExistence type="predicted"/>
<dbReference type="EMBL" id="FO082263">
    <property type="protein sequence ID" value="CCO20221.1"/>
    <property type="molecule type" value="Genomic_DNA"/>
</dbReference>
<accession>K8EQ84</accession>